<name>A0ACA9RYM0_9GLOM</name>
<protein>
    <submittedName>
        <fullName evidence="1">2976_t:CDS:1</fullName>
    </submittedName>
</protein>
<reference evidence="1" key="1">
    <citation type="submission" date="2021-06" db="EMBL/GenBank/DDBJ databases">
        <authorList>
            <person name="Kallberg Y."/>
            <person name="Tangrot J."/>
            <person name="Rosling A."/>
        </authorList>
    </citation>
    <scope>NUCLEOTIDE SEQUENCE</scope>
    <source>
        <strain evidence="1">MA461A</strain>
    </source>
</reference>
<evidence type="ECO:0000313" key="1">
    <source>
        <dbReference type="EMBL" id="CAG8813718.1"/>
    </source>
</evidence>
<comment type="caution">
    <text evidence="1">The sequence shown here is derived from an EMBL/GenBank/DDBJ whole genome shotgun (WGS) entry which is preliminary data.</text>
</comment>
<accession>A0ACA9RYM0</accession>
<sequence length="42" mass="5172">KIRQKKLQNAKNDKIKLSQKFVNRSVKKRQRILQKKTPRKLR</sequence>
<dbReference type="EMBL" id="CAJVQC010075284">
    <property type="protein sequence ID" value="CAG8813718.1"/>
    <property type="molecule type" value="Genomic_DNA"/>
</dbReference>
<evidence type="ECO:0000313" key="2">
    <source>
        <dbReference type="Proteomes" id="UP000789920"/>
    </source>
</evidence>
<feature type="non-terminal residue" evidence="1">
    <location>
        <position position="1"/>
    </location>
</feature>
<dbReference type="Proteomes" id="UP000789920">
    <property type="component" value="Unassembled WGS sequence"/>
</dbReference>
<organism evidence="1 2">
    <name type="scientific">Racocetra persica</name>
    <dbReference type="NCBI Taxonomy" id="160502"/>
    <lineage>
        <taxon>Eukaryota</taxon>
        <taxon>Fungi</taxon>
        <taxon>Fungi incertae sedis</taxon>
        <taxon>Mucoromycota</taxon>
        <taxon>Glomeromycotina</taxon>
        <taxon>Glomeromycetes</taxon>
        <taxon>Diversisporales</taxon>
        <taxon>Gigasporaceae</taxon>
        <taxon>Racocetra</taxon>
    </lineage>
</organism>
<keyword evidence="2" id="KW-1185">Reference proteome</keyword>
<proteinExistence type="predicted"/>
<gene>
    <name evidence="1" type="ORF">RPERSI_LOCUS23830</name>
</gene>